<keyword evidence="1" id="KW-0812">Transmembrane</keyword>
<dbReference type="EMBL" id="JACEGD010000006">
    <property type="protein sequence ID" value="MBH5386110.1"/>
    <property type="molecule type" value="Genomic_DNA"/>
</dbReference>
<evidence type="ECO:0000256" key="1">
    <source>
        <dbReference type="SAM" id="Phobius"/>
    </source>
</evidence>
<name>A0ABS0NYL7_9BRAD</name>
<protein>
    <submittedName>
        <fullName evidence="2">O-antigen ligase family protein</fullName>
    </submittedName>
</protein>
<evidence type="ECO:0000313" key="2">
    <source>
        <dbReference type="EMBL" id="MBH5386110.1"/>
    </source>
</evidence>
<keyword evidence="1" id="KW-1133">Transmembrane helix</keyword>
<comment type="caution">
    <text evidence="2">The sequence shown here is derived from an EMBL/GenBank/DDBJ whole genome shotgun (WGS) entry which is preliminary data.</text>
</comment>
<feature type="transmembrane region" description="Helical" evidence="1">
    <location>
        <begin position="79"/>
        <end position="101"/>
    </location>
</feature>
<feature type="transmembrane region" description="Helical" evidence="1">
    <location>
        <begin position="25"/>
        <end position="43"/>
    </location>
</feature>
<gene>
    <name evidence="2" type="ORF">H1B27_07390</name>
</gene>
<keyword evidence="1" id="KW-0472">Membrane</keyword>
<feature type="transmembrane region" description="Helical" evidence="1">
    <location>
        <begin position="49"/>
        <end position="67"/>
    </location>
</feature>
<dbReference type="GO" id="GO:0016874">
    <property type="term" value="F:ligase activity"/>
    <property type="evidence" value="ECO:0007669"/>
    <property type="project" value="UniProtKB-KW"/>
</dbReference>
<sequence>MNDLALGREDTPHLASGSLTMHGRFFVVTCFGLVFLNFLTFLYHFTGSTIFNVLSNSTSLLLILWSARHVLIASERSYFYNLLLALACIFTGASYLVNFGSFELSDGLKLVSIYSFYVAGRGMAEQIRPAEKRCIYVLAALPLLFKAIGQTQVYTGIEYPDVFSYFPNTNTAALYFSALLFALSPWFGNKVLIAQFVNAAIMNRVGPALATIISIGLWSFFPLRPQVFVVIILLACASVAAYAVGALDRLMTGLNAISVIWSLDPSTVARMTTKQLIDLTGTTDMSAFFRISHWTNIWQIYSSLGLGGILFGYGASQTGILTVLPLPPHNDYLRVLAEYGLLNCIVFVIFVFSIVFSLKDRAAKTMYTVLLIYFLSENLIDNFTSMALFFSYAGRFTSPKWLERNSSGASKRA</sequence>
<feature type="transmembrane region" description="Helical" evidence="1">
    <location>
        <begin position="136"/>
        <end position="154"/>
    </location>
</feature>
<feature type="transmembrane region" description="Helical" evidence="1">
    <location>
        <begin position="370"/>
        <end position="393"/>
    </location>
</feature>
<evidence type="ECO:0000313" key="3">
    <source>
        <dbReference type="Proteomes" id="UP001194539"/>
    </source>
</evidence>
<feature type="transmembrane region" description="Helical" evidence="1">
    <location>
        <begin position="174"/>
        <end position="193"/>
    </location>
</feature>
<organism evidence="2 3">
    <name type="scientific">Bradyrhizobium diversitatis</name>
    <dbReference type="NCBI Taxonomy" id="2755406"/>
    <lineage>
        <taxon>Bacteria</taxon>
        <taxon>Pseudomonadati</taxon>
        <taxon>Pseudomonadota</taxon>
        <taxon>Alphaproteobacteria</taxon>
        <taxon>Hyphomicrobiales</taxon>
        <taxon>Nitrobacteraceae</taxon>
        <taxon>Bradyrhizobium</taxon>
    </lineage>
</organism>
<feature type="transmembrane region" description="Helical" evidence="1">
    <location>
        <begin position="205"/>
        <end position="221"/>
    </location>
</feature>
<keyword evidence="3" id="KW-1185">Reference proteome</keyword>
<keyword evidence="2" id="KW-0436">Ligase</keyword>
<feature type="transmembrane region" description="Helical" evidence="1">
    <location>
        <begin position="336"/>
        <end position="358"/>
    </location>
</feature>
<dbReference type="Proteomes" id="UP001194539">
    <property type="component" value="Unassembled WGS sequence"/>
</dbReference>
<reference evidence="2 3" key="1">
    <citation type="submission" date="2020-07" db="EMBL/GenBank/DDBJ databases">
        <title>Bradyrhizobium diversity isolated from nodules of indigenous legumes of Western Australia.</title>
        <authorList>
            <person name="Klepa M.S."/>
        </authorList>
    </citation>
    <scope>NUCLEOTIDE SEQUENCE [LARGE SCALE GENOMIC DNA]</scope>
    <source>
        <strain evidence="2 3">CNPSo 4019</strain>
    </source>
</reference>
<dbReference type="RefSeq" id="WP_197965529.1">
    <property type="nucleotide sequence ID" value="NZ_JACEGD010000006.1"/>
</dbReference>
<feature type="transmembrane region" description="Helical" evidence="1">
    <location>
        <begin position="298"/>
        <end position="316"/>
    </location>
</feature>
<feature type="transmembrane region" description="Helical" evidence="1">
    <location>
        <begin position="227"/>
        <end position="247"/>
    </location>
</feature>
<proteinExistence type="predicted"/>
<accession>A0ABS0NYL7</accession>